<keyword evidence="5 10" id="KW-0031">Aminopeptidase</keyword>
<dbReference type="OrthoDB" id="9803993at2"/>
<evidence type="ECO:0000256" key="9">
    <source>
        <dbReference type="ARBA" id="ARBA00023049"/>
    </source>
</evidence>
<evidence type="ECO:0000313" key="11">
    <source>
        <dbReference type="Proteomes" id="UP000306420"/>
    </source>
</evidence>
<evidence type="ECO:0000256" key="7">
    <source>
        <dbReference type="ARBA" id="ARBA00022723"/>
    </source>
</evidence>
<name>A0A5R9DV27_9LACT</name>
<comment type="cofactor">
    <cofactor evidence="2">
        <name>Mg(2+)</name>
        <dbReference type="ChEBI" id="CHEBI:18420"/>
    </cofactor>
</comment>
<reference evidence="10 11" key="1">
    <citation type="submission" date="2019-05" db="EMBL/GenBank/DDBJ databases">
        <title>The metagenome of a microbial culture collection derived from dairy environment covers the genomic content of the human microbiome.</title>
        <authorList>
            <person name="Roder T."/>
            <person name="Wuthrich D."/>
            <person name="Sattari Z."/>
            <person name="Von Ah U."/>
            <person name="Bar C."/>
            <person name="Ronchi F."/>
            <person name="Macpherson A.J."/>
            <person name="Ganal-Vonarburg S.C."/>
            <person name="Bruggmann R."/>
            <person name="Vergeres G."/>
        </authorList>
    </citation>
    <scope>NUCLEOTIDE SEQUENCE [LARGE SCALE GENOMIC DNA]</scope>
    <source>
        <strain evidence="10 11">FAM 24227</strain>
    </source>
</reference>
<comment type="caution">
    <text evidence="10">The sequence shown here is derived from an EMBL/GenBank/DDBJ whole genome shotgun (WGS) entry which is preliminary data.</text>
</comment>
<comment type="cofactor">
    <cofactor evidence="3">
        <name>Zn(2+)</name>
        <dbReference type="ChEBI" id="CHEBI:29105"/>
    </cofactor>
</comment>
<gene>
    <name evidence="10" type="ORF">FEZ33_08450</name>
</gene>
<dbReference type="Pfam" id="PF02073">
    <property type="entry name" value="Peptidase_M29"/>
    <property type="match status" value="1"/>
</dbReference>
<dbReference type="InterPro" id="IPR035097">
    <property type="entry name" value="M29_N-terminal"/>
</dbReference>
<dbReference type="GO" id="GO:0004177">
    <property type="term" value="F:aminopeptidase activity"/>
    <property type="evidence" value="ECO:0007669"/>
    <property type="project" value="UniProtKB-KW"/>
</dbReference>
<dbReference type="PANTHER" id="PTHR34448:SF3">
    <property type="entry name" value="AMINOPEPTIDASE AMPS"/>
    <property type="match status" value="1"/>
</dbReference>
<dbReference type="SUPFAM" id="SSF144052">
    <property type="entry name" value="Thermophilic metalloprotease-like"/>
    <property type="match status" value="1"/>
</dbReference>
<dbReference type="InterPro" id="IPR000787">
    <property type="entry name" value="Peptidase_M29"/>
</dbReference>
<dbReference type="AlphaFoldDB" id="A0A5R9DV27"/>
<keyword evidence="8" id="KW-0378">Hydrolase</keyword>
<dbReference type="GO" id="GO:0006508">
    <property type="term" value="P:proteolysis"/>
    <property type="evidence" value="ECO:0007669"/>
    <property type="project" value="UniProtKB-KW"/>
</dbReference>
<evidence type="ECO:0000256" key="3">
    <source>
        <dbReference type="ARBA" id="ARBA00001947"/>
    </source>
</evidence>
<dbReference type="EMBL" id="VBSP01000031">
    <property type="protein sequence ID" value="TLQ40323.1"/>
    <property type="molecule type" value="Genomic_DNA"/>
</dbReference>
<evidence type="ECO:0000256" key="8">
    <source>
        <dbReference type="ARBA" id="ARBA00022801"/>
    </source>
</evidence>
<sequence>MVLENFDTLLNKYADLIVNKGIAVGEDDYVLINADIEQAPLVRLVVKNAYQSGAKKVIVNWSDDIITRVNYEGQDVETLTDIPQYKVDEAHDLLDKRAKRIALRSSNPNALKGVDPKKISESQLASSQALEKVRNATQANVVSWLVCAGAGEEWAKLVFPELETTEEQVDALWDQIFKTTRVYEENPVEAWDAHEATLNEKADFLNAEQFDQLHYTGPGTDFTLGLPKNHVWESAGSVNENGEVFIANMPTEEVFTAPDFRRAEGTITSSKPLSYGGTVIDGMTFNFKDGEVVEVSAEQGEETLKALINDNKGSKSLGEVALVPHKSPISQSGIIFYNTLFDENASNHLALGQAYATSVQGGAKMDRDQLEDAGLNRSNVHVDFMVGNGEMNIDGIKEDGTVVPIFRNGEWAF</sequence>
<evidence type="ECO:0000256" key="2">
    <source>
        <dbReference type="ARBA" id="ARBA00001946"/>
    </source>
</evidence>
<keyword evidence="6" id="KW-0645">Protease</keyword>
<dbReference type="Gene3D" id="3.40.1830.10">
    <property type="entry name" value="Thermophilic metalloprotease (M29)"/>
    <property type="match status" value="1"/>
</dbReference>
<evidence type="ECO:0000256" key="5">
    <source>
        <dbReference type="ARBA" id="ARBA00022438"/>
    </source>
</evidence>
<dbReference type="InterPro" id="IPR052170">
    <property type="entry name" value="M29_Exopeptidase"/>
</dbReference>
<protein>
    <submittedName>
        <fullName evidence="10">Aminopeptidase</fullName>
    </submittedName>
</protein>
<comment type="cofactor">
    <cofactor evidence="1">
        <name>Co(2+)</name>
        <dbReference type="ChEBI" id="CHEBI:48828"/>
    </cofactor>
</comment>
<dbReference type="RefSeq" id="WP_138404987.1">
    <property type="nucleotide sequence ID" value="NZ_VBSP01000031.1"/>
</dbReference>
<dbReference type="GO" id="GO:0008237">
    <property type="term" value="F:metallopeptidase activity"/>
    <property type="evidence" value="ECO:0007669"/>
    <property type="project" value="UniProtKB-KW"/>
</dbReference>
<keyword evidence="7" id="KW-0479">Metal-binding</keyword>
<keyword evidence="9" id="KW-0482">Metalloprotease</keyword>
<dbReference type="Proteomes" id="UP000306420">
    <property type="component" value="Unassembled WGS sequence"/>
</dbReference>
<evidence type="ECO:0000256" key="4">
    <source>
        <dbReference type="ARBA" id="ARBA00008236"/>
    </source>
</evidence>
<dbReference type="GO" id="GO:0046872">
    <property type="term" value="F:metal ion binding"/>
    <property type="evidence" value="ECO:0007669"/>
    <property type="project" value="UniProtKB-KW"/>
</dbReference>
<evidence type="ECO:0000313" key="10">
    <source>
        <dbReference type="EMBL" id="TLQ40323.1"/>
    </source>
</evidence>
<dbReference type="PRINTS" id="PR00919">
    <property type="entry name" value="THERMOPTASE"/>
</dbReference>
<comment type="similarity">
    <text evidence="4">Belongs to the peptidase M29 family.</text>
</comment>
<evidence type="ECO:0000256" key="6">
    <source>
        <dbReference type="ARBA" id="ARBA00022670"/>
    </source>
</evidence>
<proteinExistence type="inferred from homology"/>
<organism evidence="10 11">
    <name type="scientific">Ruoffia tabacinasalis</name>
    <dbReference type="NCBI Taxonomy" id="87458"/>
    <lineage>
        <taxon>Bacteria</taxon>
        <taxon>Bacillati</taxon>
        <taxon>Bacillota</taxon>
        <taxon>Bacilli</taxon>
        <taxon>Lactobacillales</taxon>
        <taxon>Aerococcaceae</taxon>
        <taxon>Ruoffia</taxon>
    </lineage>
</organism>
<dbReference type="PANTHER" id="PTHR34448">
    <property type="entry name" value="AMINOPEPTIDASE"/>
    <property type="match status" value="1"/>
</dbReference>
<accession>A0A5R9DV27</accession>
<evidence type="ECO:0000256" key="1">
    <source>
        <dbReference type="ARBA" id="ARBA00001941"/>
    </source>
</evidence>